<proteinExistence type="predicted"/>
<keyword evidence="2" id="KW-1185">Reference proteome</keyword>
<evidence type="ECO:0000313" key="2">
    <source>
        <dbReference type="Proteomes" id="UP001374579"/>
    </source>
</evidence>
<reference evidence="1 2" key="1">
    <citation type="submission" date="2024-02" db="EMBL/GenBank/DDBJ databases">
        <title>Chromosome-scale genome assembly of the rough periwinkle Littorina saxatilis.</title>
        <authorList>
            <person name="De Jode A."/>
            <person name="Faria R."/>
            <person name="Formenti G."/>
            <person name="Sims Y."/>
            <person name="Smith T.P."/>
            <person name="Tracey A."/>
            <person name="Wood J.M.D."/>
            <person name="Zagrodzka Z.B."/>
            <person name="Johannesson K."/>
            <person name="Butlin R.K."/>
            <person name="Leder E.H."/>
        </authorList>
    </citation>
    <scope>NUCLEOTIDE SEQUENCE [LARGE SCALE GENOMIC DNA]</scope>
    <source>
        <strain evidence="1">Snail1</strain>
        <tissue evidence="1">Muscle</tissue>
    </source>
</reference>
<dbReference type="EMBL" id="JBAMIC010000013">
    <property type="protein sequence ID" value="KAK7097362.1"/>
    <property type="molecule type" value="Genomic_DNA"/>
</dbReference>
<gene>
    <name evidence="1" type="ORF">V1264_004353</name>
</gene>
<comment type="caution">
    <text evidence="1">The sequence shown here is derived from an EMBL/GenBank/DDBJ whole genome shotgun (WGS) entry which is preliminary data.</text>
</comment>
<name>A0AAN9B204_9CAEN</name>
<dbReference type="Proteomes" id="UP001374579">
    <property type="component" value="Unassembled WGS sequence"/>
</dbReference>
<evidence type="ECO:0000313" key="1">
    <source>
        <dbReference type="EMBL" id="KAK7097362.1"/>
    </source>
</evidence>
<accession>A0AAN9B204</accession>
<protein>
    <submittedName>
        <fullName evidence="1">Uncharacterized protein</fullName>
    </submittedName>
</protein>
<dbReference type="AlphaFoldDB" id="A0AAN9B204"/>
<sequence length="194" mass="22420">MGNKSSRVIIKGGYEYSLESTDAVRLRIGNDFLRIECGGERLCLVSEIKQTVPDQHFTFYLNDVESHVDTTDGNTPILKSLRYRRLDGKMAYLCAKNVFRRRPFSREVTLEDEDRVTENSIWDVEWLPGNNCIVKPYKFRKYCLASHDGKLCLERVCRGRRSRRCRFYHVNEASSCRQSPCTNSSFSSFSSSSS</sequence>
<organism evidence="1 2">
    <name type="scientific">Littorina saxatilis</name>
    <dbReference type="NCBI Taxonomy" id="31220"/>
    <lineage>
        <taxon>Eukaryota</taxon>
        <taxon>Metazoa</taxon>
        <taxon>Spiralia</taxon>
        <taxon>Lophotrochozoa</taxon>
        <taxon>Mollusca</taxon>
        <taxon>Gastropoda</taxon>
        <taxon>Caenogastropoda</taxon>
        <taxon>Littorinimorpha</taxon>
        <taxon>Littorinoidea</taxon>
        <taxon>Littorinidae</taxon>
        <taxon>Littorina</taxon>
    </lineage>
</organism>